<dbReference type="InterPro" id="IPR011990">
    <property type="entry name" value="TPR-like_helical_dom_sf"/>
</dbReference>
<evidence type="ECO:0000313" key="12">
    <source>
        <dbReference type="EMBL" id="KZP31530.1"/>
    </source>
</evidence>
<dbReference type="Pfam" id="PF00076">
    <property type="entry name" value="RRM_1"/>
    <property type="match status" value="3"/>
</dbReference>
<feature type="domain" description="RRM" evidence="11">
    <location>
        <begin position="702"/>
        <end position="779"/>
    </location>
</feature>
<dbReference type="STRING" id="436010.A0A166UBK5"/>
<proteinExistence type="predicted"/>
<feature type="domain" description="RRM" evidence="11">
    <location>
        <begin position="893"/>
        <end position="965"/>
    </location>
</feature>
<protein>
    <recommendedName>
        <fullName evidence="8">U4/U6 snRNA-associated-splicing factor PRP24</fullName>
    </recommendedName>
</protein>
<evidence type="ECO:0000256" key="9">
    <source>
        <dbReference type="PROSITE-ProRule" id="PRU00176"/>
    </source>
</evidence>
<feature type="compositionally biased region" description="Basic and acidic residues" evidence="10">
    <location>
        <begin position="608"/>
        <end position="626"/>
    </location>
</feature>
<evidence type="ECO:0000256" key="10">
    <source>
        <dbReference type="SAM" id="MobiDB-lite"/>
    </source>
</evidence>
<evidence type="ECO:0000256" key="3">
    <source>
        <dbReference type="ARBA" id="ARBA00022737"/>
    </source>
</evidence>
<dbReference type="InterPro" id="IPR034397">
    <property type="entry name" value="Prp24_RRM1"/>
</dbReference>
<evidence type="ECO:0000256" key="2">
    <source>
        <dbReference type="ARBA" id="ARBA00022664"/>
    </source>
</evidence>
<evidence type="ECO:0000256" key="4">
    <source>
        <dbReference type="ARBA" id="ARBA00022884"/>
    </source>
</evidence>
<evidence type="ECO:0000256" key="7">
    <source>
        <dbReference type="ARBA" id="ARBA00093374"/>
    </source>
</evidence>
<reference evidence="12 13" key="1">
    <citation type="journal article" date="2016" name="Mol. Biol. Evol.">
        <title>Comparative Genomics of Early-Diverging Mushroom-Forming Fungi Provides Insights into the Origins of Lignocellulose Decay Capabilities.</title>
        <authorList>
            <person name="Nagy L.G."/>
            <person name="Riley R."/>
            <person name="Tritt A."/>
            <person name="Adam C."/>
            <person name="Daum C."/>
            <person name="Floudas D."/>
            <person name="Sun H."/>
            <person name="Yadav J.S."/>
            <person name="Pangilinan J."/>
            <person name="Larsson K.H."/>
            <person name="Matsuura K."/>
            <person name="Barry K."/>
            <person name="Labutti K."/>
            <person name="Kuo R."/>
            <person name="Ohm R.A."/>
            <person name="Bhattacharya S.S."/>
            <person name="Shirouzu T."/>
            <person name="Yoshinaga Y."/>
            <person name="Martin F.M."/>
            <person name="Grigoriev I.V."/>
            <person name="Hibbett D.S."/>
        </authorList>
    </citation>
    <scope>NUCLEOTIDE SEQUENCE [LARGE SCALE GENOMIC DNA]</scope>
    <source>
        <strain evidence="12 13">CBS 109695</strain>
    </source>
</reference>
<sequence length="1042" mass="116671">MDAESKSLDALSNILDSLSQNPFDISLHVQHINLAQTLESSDPTHLHAAREMLVAQFPATDDVWMLLIKSKEESVDLNDAEGILDLMELYSKAEADYLSLPILIKHVQFLIDRHAWLAAVDEKPEEFGELFSTEWTRASMAFTVAKGANHLTQSHTLWELRRDWEMQLLEASSDAEKPSMVEIVNDLLLERLQQPHANHEETYQLYSTFTTTHQPPHLYEDMLVAASKLRAPVVKAFAKREASETGLVNSKFSLDAYNYYITWEKRAKNVDVDVLSCLYERAIAEAARRRFIGEVSAESMLGVFWGGYCDALRIHGIHEKVESDTLKRAVRSAPGSGDIWARYLRFLERTSASEVEIEERETVAAAYTRAMSTNLLQKDVEQLVPAVLARAGYEKRRLESETVPVGIGLVLLLRFFGGLFQGGFAFGGGVFVPHLAFSVAFLNHYFNLEMSEKAISLWQGTAKHMKKSYLAWTAYTDACVRAEKQKTARAIFSDIAMKQLDWPEAVWDAWIAFEHQHGTVEQLEACLDKVEKAQYSVNMHRAKEAEHAQYQTMQVAAENQASNLPVAEVPIPTAAPSSAMEVDTEKPAQSETRGKRKADDELTLSADNSKKPRVEQKPPPLKRDRENSTVFVADLPSGTTEDELKVLFKDCGKVREVKFTQLQGSLVATVEFFERESIPAALTKDKKRLRDEEIAVHLAWKSTLYVTNFPESADDTVVRELFGAYGLIFDVRWPSKKFNNTRRFCYVQYTAPASAEKALELHQRELEPNRPISVLISNPERKKERTDADANEKEIYVAGLSKFTTKEDLSKLFKTYGPVKDVRMAAEENGQSKGFAFVEFEDQKDAQAAVAANNYELKKRRIAVTLADSRVRARNRNMENQSGLGRQAETRSRSVRVRGLPPATQEGLLQQTLEKHALIKRVEVFLDLNEAVVELENAAEAGKLLLRTEPLVFNGNTLRLSEETSSGTGRSRPAAPLPKTGGMFVPRAAKSRPRAGLGAARKSIPAAQTTPAPSISAPSTSATSIPQQGRGQDDFRKMLSGQ</sequence>
<organism evidence="12 13">
    <name type="scientific">Athelia psychrophila</name>
    <dbReference type="NCBI Taxonomy" id="1759441"/>
    <lineage>
        <taxon>Eukaryota</taxon>
        <taxon>Fungi</taxon>
        <taxon>Dikarya</taxon>
        <taxon>Basidiomycota</taxon>
        <taxon>Agaricomycotina</taxon>
        <taxon>Agaricomycetes</taxon>
        <taxon>Agaricomycetidae</taxon>
        <taxon>Atheliales</taxon>
        <taxon>Atheliaceae</taxon>
        <taxon>Athelia</taxon>
    </lineage>
</organism>
<dbReference type="InterPro" id="IPR012677">
    <property type="entry name" value="Nucleotide-bd_a/b_plait_sf"/>
</dbReference>
<feature type="region of interest" description="Disordered" evidence="10">
    <location>
        <begin position="959"/>
        <end position="1042"/>
    </location>
</feature>
<keyword evidence="5" id="KW-0508">mRNA splicing</keyword>
<dbReference type="SUPFAM" id="SSF48452">
    <property type="entry name" value="TPR-like"/>
    <property type="match status" value="1"/>
</dbReference>
<evidence type="ECO:0000313" key="13">
    <source>
        <dbReference type="Proteomes" id="UP000076532"/>
    </source>
</evidence>
<dbReference type="GO" id="GO:0003723">
    <property type="term" value="F:RNA binding"/>
    <property type="evidence" value="ECO:0007669"/>
    <property type="project" value="UniProtKB-UniRule"/>
</dbReference>
<dbReference type="SUPFAM" id="SSF54928">
    <property type="entry name" value="RNA-binding domain, RBD"/>
    <property type="match status" value="3"/>
</dbReference>
<dbReference type="InterPro" id="IPR034398">
    <property type="entry name" value="Prp24_RRM2"/>
</dbReference>
<dbReference type="Proteomes" id="UP000076532">
    <property type="component" value="Unassembled WGS sequence"/>
</dbReference>
<evidence type="ECO:0000256" key="1">
    <source>
        <dbReference type="ARBA" id="ARBA00004123"/>
    </source>
</evidence>
<keyword evidence="3" id="KW-0677">Repeat</keyword>
<feature type="region of interest" description="Disordered" evidence="10">
    <location>
        <begin position="875"/>
        <end position="903"/>
    </location>
</feature>
<comment type="function">
    <text evidence="7">Functions as a recycling factor of the spliceosome, a machinery that forms on each precursor-messenger RNA (pre-mRNA) and catalyzes the removal of introns. Chaperones the re-annealing of U4 and U6 snRNAs (small nuclear RNAs) released from previous rounds of splicing, an initial step in reforming the U4/U6-U5 tri-snRNP (small nuclear ribonucleoprotein) that can reassemble into another spliceosome complex; this step involves binding U6 and facilitating the unwinding of the U6 internal stem loop, followed by base-pairing of U6 to U4.</text>
</comment>
<dbReference type="GO" id="GO:0005688">
    <property type="term" value="C:U6 snRNP"/>
    <property type="evidence" value="ECO:0007669"/>
    <property type="project" value="UniProtKB-ARBA"/>
</dbReference>
<dbReference type="SMART" id="SM00360">
    <property type="entry name" value="RRM"/>
    <property type="match status" value="4"/>
</dbReference>
<dbReference type="PANTHER" id="PTHR48027">
    <property type="entry name" value="HETEROGENEOUS NUCLEAR RIBONUCLEOPROTEIN 87F-RELATED"/>
    <property type="match status" value="1"/>
</dbReference>
<dbReference type="OrthoDB" id="360390at2759"/>
<dbReference type="PROSITE" id="PS50102">
    <property type="entry name" value="RRM"/>
    <property type="match status" value="4"/>
</dbReference>
<evidence type="ECO:0000256" key="6">
    <source>
        <dbReference type="ARBA" id="ARBA00023242"/>
    </source>
</evidence>
<dbReference type="CDD" id="cd12296">
    <property type="entry name" value="RRM1_Prp24"/>
    <property type="match status" value="1"/>
</dbReference>
<feature type="domain" description="RRM" evidence="11">
    <location>
        <begin position="793"/>
        <end position="869"/>
    </location>
</feature>
<dbReference type="InterPro" id="IPR052462">
    <property type="entry name" value="SLIRP/GR-RBP-like"/>
</dbReference>
<dbReference type="Gene3D" id="3.30.70.330">
    <property type="match status" value="4"/>
</dbReference>
<evidence type="ECO:0000256" key="5">
    <source>
        <dbReference type="ARBA" id="ARBA00023187"/>
    </source>
</evidence>
<keyword evidence="4 9" id="KW-0694">RNA-binding</keyword>
<dbReference type="Gene3D" id="1.25.40.10">
    <property type="entry name" value="Tetratricopeptide repeat domain"/>
    <property type="match status" value="3"/>
</dbReference>
<dbReference type="CDD" id="cd00590">
    <property type="entry name" value="RRM_SF"/>
    <property type="match status" value="1"/>
</dbReference>
<accession>A0A166UBK5</accession>
<dbReference type="GO" id="GO:0008380">
    <property type="term" value="P:RNA splicing"/>
    <property type="evidence" value="ECO:0007669"/>
    <property type="project" value="UniProtKB-KW"/>
</dbReference>
<dbReference type="GO" id="GO:0006397">
    <property type="term" value="P:mRNA processing"/>
    <property type="evidence" value="ECO:0007669"/>
    <property type="project" value="UniProtKB-KW"/>
</dbReference>
<gene>
    <name evidence="12" type="ORF">FIBSPDRAFT_776202</name>
</gene>
<dbReference type="InterPro" id="IPR000504">
    <property type="entry name" value="RRM_dom"/>
</dbReference>
<name>A0A166UBK5_9AGAM</name>
<dbReference type="InterPro" id="IPR035979">
    <property type="entry name" value="RBD_domain_sf"/>
</dbReference>
<feature type="compositionally biased region" description="Polar residues" evidence="10">
    <location>
        <begin position="959"/>
        <end position="969"/>
    </location>
</feature>
<feature type="compositionally biased region" description="Low complexity" evidence="10">
    <location>
        <begin position="1003"/>
        <end position="1027"/>
    </location>
</feature>
<keyword evidence="2" id="KW-0507">mRNA processing</keyword>
<dbReference type="EMBL" id="KV417489">
    <property type="protein sequence ID" value="KZP31530.1"/>
    <property type="molecule type" value="Genomic_DNA"/>
</dbReference>
<feature type="region of interest" description="Disordered" evidence="10">
    <location>
        <begin position="573"/>
        <end position="626"/>
    </location>
</feature>
<dbReference type="CDD" id="cd12297">
    <property type="entry name" value="RRM2_Prp24"/>
    <property type="match status" value="1"/>
</dbReference>
<dbReference type="FunFam" id="3.30.70.330:FF:000365">
    <property type="entry name" value="U4/U6 snRNA-associated-splicing factor PRP24"/>
    <property type="match status" value="1"/>
</dbReference>
<evidence type="ECO:0000256" key="8">
    <source>
        <dbReference type="ARBA" id="ARBA00093627"/>
    </source>
</evidence>
<keyword evidence="13" id="KW-1185">Reference proteome</keyword>
<feature type="domain" description="RRM" evidence="11">
    <location>
        <begin position="628"/>
        <end position="701"/>
    </location>
</feature>
<comment type="subcellular location">
    <subcellularLocation>
        <location evidence="1">Nucleus</location>
    </subcellularLocation>
</comment>
<feature type="compositionally biased region" description="Basic and acidic residues" evidence="10">
    <location>
        <begin position="1031"/>
        <end position="1042"/>
    </location>
</feature>
<evidence type="ECO:0000259" key="11">
    <source>
        <dbReference type="PROSITE" id="PS50102"/>
    </source>
</evidence>
<keyword evidence="6" id="KW-0539">Nucleus</keyword>
<dbReference type="AlphaFoldDB" id="A0A166UBK5"/>